<proteinExistence type="predicted"/>
<organism evidence="1 2">
    <name type="scientific">Phyllobacterium sophorae</name>
    <dbReference type="NCBI Taxonomy" id="1520277"/>
    <lineage>
        <taxon>Bacteria</taxon>
        <taxon>Pseudomonadati</taxon>
        <taxon>Pseudomonadota</taxon>
        <taxon>Alphaproteobacteria</taxon>
        <taxon>Hyphomicrobiales</taxon>
        <taxon>Phyllobacteriaceae</taxon>
        <taxon>Phyllobacterium</taxon>
    </lineage>
</organism>
<keyword evidence="2" id="KW-1185">Reference proteome</keyword>
<reference evidence="2" key="1">
    <citation type="submission" date="2017-11" db="EMBL/GenBank/DDBJ databases">
        <authorList>
            <person name="Kuznetsova I."/>
            <person name="Sazanova A."/>
            <person name="Chirak E."/>
            <person name="Safronova V."/>
            <person name="Willems A."/>
        </authorList>
    </citation>
    <scope>NUCLEOTIDE SEQUENCE [LARGE SCALE GENOMIC DNA]</scope>
    <source>
        <strain evidence="2">CCBAU 03422</strain>
    </source>
</reference>
<dbReference type="EMBL" id="PGGM01000003">
    <property type="protein sequence ID" value="PSH65165.1"/>
    <property type="molecule type" value="Genomic_DNA"/>
</dbReference>
<dbReference type="AlphaFoldDB" id="A0A2P7BFG2"/>
<dbReference type="OrthoDB" id="8441592at2"/>
<comment type="caution">
    <text evidence="1">The sequence shown here is derived from an EMBL/GenBank/DDBJ whole genome shotgun (WGS) entry which is preliminary data.</text>
</comment>
<evidence type="ECO:0000313" key="1">
    <source>
        <dbReference type="EMBL" id="PSH65165.1"/>
    </source>
</evidence>
<protein>
    <submittedName>
        <fullName evidence="1">Uncharacterized protein</fullName>
    </submittedName>
</protein>
<dbReference type="RefSeq" id="WP_106663580.1">
    <property type="nucleotide sequence ID" value="NZ_PGGM01000003.1"/>
</dbReference>
<evidence type="ECO:0000313" key="2">
    <source>
        <dbReference type="Proteomes" id="UP000241764"/>
    </source>
</evidence>
<accession>A0A2P7BFG2</accession>
<dbReference type="Proteomes" id="UP000241764">
    <property type="component" value="Unassembled WGS sequence"/>
</dbReference>
<name>A0A2P7BFG2_9HYPH</name>
<sequence>MKLTAQHAVEFTFPEEYTSHATYREAPYHLVEDFKVHVKETNTPETFPGLFWGRLNTSEPFEILHQFAVDRKRRPAGDYTPCPMCKHKEKFLEGMLVFVFARQCIAIIGHDCASAETRHVALSKKKMDDARRHQENFLMSKLHLVPVTLRLLEGLKPIATEIDGIYNMFKRGAPRIQKALRQAQKGGGRLVLTELVDNQAASYDDRAPRKVAREYHFGNLRGETLVRTNVRFLTDLNIVEQLLLPFADCENEEQALEMTVYIMERGEGLKAVECIGSAGKKLAKLRWEMARCCSFFADNNIEDIREWARHGLQPLAFDVTRQSRGDGIAVIFSRSSGNDEQREYARLFLPNRVAEWAEKNGDLPDLEMLVAAG</sequence>
<gene>
    <name evidence="1" type="ORF">CU103_09080</name>
</gene>